<dbReference type="InterPro" id="IPR036480">
    <property type="entry name" value="CarbP_synth_ssu_N_sf"/>
</dbReference>
<comment type="similarity">
    <text evidence="2">Belongs to the CarA family.</text>
</comment>
<comment type="caution">
    <text evidence="15">The sequence shown here is derived from an EMBL/GenBank/DDBJ whole genome shotgun (WGS) entry which is preliminary data.</text>
</comment>
<dbReference type="InterPro" id="IPR006274">
    <property type="entry name" value="CarbamoylP_synth_ssu"/>
</dbReference>
<dbReference type="SMART" id="SM01097">
    <property type="entry name" value="CPSase_sm_chain"/>
    <property type="match status" value="1"/>
</dbReference>
<evidence type="ECO:0000256" key="11">
    <source>
        <dbReference type="ARBA" id="ARBA00048816"/>
    </source>
</evidence>
<dbReference type="InterPro" id="IPR029062">
    <property type="entry name" value="Class_I_gatase-like"/>
</dbReference>
<dbReference type="NCBIfam" id="NF009475">
    <property type="entry name" value="PRK12838.1"/>
    <property type="match status" value="1"/>
</dbReference>
<evidence type="ECO:0000256" key="1">
    <source>
        <dbReference type="ARBA" id="ARBA00005077"/>
    </source>
</evidence>
<dbReference type="PANTHER" id="PTHR43418">
    <property type="entry name" value="MULTIFUNCTIONAL TRYPTOPHAN BIOSYNTHESIS PROTEIN-RELATED"/>
    <property type="match status" value="1"/>
</dbReference>
<keyword evidence="6" id="KW-0067">ATP-binding</keyword>
<dbReference type="GO" id="GO:0005524">
    <property type="term" value="F:ATP binding"/>
    <property type="evidence" value="ECO:0007669"/>
    <property type="project" value="UniProtKB-KW"/>
</dbReference>
<dbReference type="Gene3D" id="3.40.50.880">
    <property type="match status" value="1"/>
</dbReference>
<dbReference type="PRINTS" id="PR00099">
    <property type="entry name" value="CPSGATASE"/>
</dbReference>
<keyword evidence="7" id="KW-0315">Glutamine amidotransferase</keyword>
<comment type="pathway">
    <text evidence="1">Amino-acid biosynthesis; L-arginine biosynthesis; carbamoyl phosphate from bicarbonate: step 1/1.</text>
</comment>
<dbReference type="EMBL" id="JAPDMZ010000141">
    <property type="protein sequence ID" value="KAK0548206.1"/>
    <property type="molecule type" value="Genomic_DNA"/>
</dbReference>
<evidence type="ECO:0000256" key="9">
    <source>
        <dbReference type="ARBA" id="ARBA00044168"/>
    </source>
</evidence>
<dbReference type="InterPro" id="IPR035686">
    <property type="entry name" value="CPSase_GATase1"/>
</dbReference>
<dbReference type="PANTHER" id="PTHR43418:SF7">
    <property type="entry name" value="CARBAMOYL-PHOSPHATE SYNTHASE SMALL CHAIN"/>
    <property type="match status" value="1"/>
</dbReference>
<dbReference type="InterPro" id="IPR017926">
    <property type="entry name" value="GATASE"/>
</dbReference>
<feature type="domain" description="Carbamoyl-phosphate synthase small subunit N-terminal" evidence="14">
    <location>
        <begin position="58"/>
        <end position="205"/>
    </location>
</feature>
<dbReference type="Pfam" id="PF00988">
    <property type="entry name" value="CPSase_sm_chain"/>
    <property type="match status" value="1"/>
</dbReference>
<gene>
    <name evidence="15" type="primary">CPA1</name>
    <name evidence="15" type="ORF">OC846_004565</name>
</gene>
<dbReference type="Proteomes" id="UP001176517">
    <property type="component" value="Unassembled WGS sequence"/>
</dbReference>
<dbReference type="PROSITE" id="PS51273">
    <property type="entry name" value="GATASE_TYPE_1"/>
    <property type="match status" value="1"/>
</dbReference>
<organism evidence="15 16">
    <name type="scientific">Tilletia horrida</name>
    <dbReference type="NCBI Taxonomy" id="155126"/>
    <lineage>
        <taxon>Eukaryota</taxon>
        <taxon>Fungi</taxon>
        <taxon>Dikarya</taxon>
        <taxon>Basidiomycota</taxon>
        <taxon>Ustilaginomycotina</taxon>
        <taxon>Exobasidiomycetes</taxon>
        <taxon>Tilletiales</taxon>
        <taxon>Tilletiaceae</taxon>
        <taxon>Tilletia</taxon>
    </lineage>
</organism>
<evidence type="ECO:0000256" key="3">
    <source>
        <dbReference type="ARBA" id="ARBA00012738"/>
    </source>
</evidence>
<dbReference type="Pfam" id="PF00117">
    <property type="entry name" value="GATase"/>
    <property type="match status" value="1"/>
</dbReference>
<dbReference type="SUPFAM" id="SSF52021">
    <property type="entry name" value="Carbamoyl phosphate synthetase, small subunit N-terminal domain"/>
    <property type="match status" value="1"/>
</dbReference>
<dbReference type="AlphaFoldDB" id="A0AAN6JQA3"/>
<dbReference type="InterPro" id="IPR002474">
    <property type="entry name" value="CarbamoylP_synth_ssu_N"/>
</dbReference>
<proteinExistence type="inferred from homology"/>
<evidence type="ECO:0000259" key="14">
    <source>
        <dbReference type="SMART" id="SM01097"/>
    </source>
</evidence>
<evidence type="ECO:0000256" key="13">
    <source>
        <dbReference type="SAM" id="MobiDB-lite"/>
    </source>
</evidence>
<reference evidence="15" key="1">
    <citation type="journal article" date="2023" name="PhytoFront">
        <title>Draft Genome Resources of Seven Strains of Tilletia horrida, Causal Agent of Kernel Smut of Rice.</title>
        <authorList>
            <person name="Khanal S."/>
            <person name="Antony Babu S."/>
            <person name="Zhou X.G."/>
        </authorList>
    </citation>
    <scope>NUCLEOTIDE SEQUENCE</scope>
    <source>
        <strain evidence="15">TX6</strain>
    </source>
</reference>
<feature type="region of interest" description="Disordered" evidence="13">
    <location>
        <begin position="459"/>
        <end position="505"/>
    </location>
</feature>
<keyword evidence="16" id="KW-1185">Reference proteome</keyword>
<keyword evidence="4 15" id="KW-0436">Ligase</keyword>
<dbReference type="PRINTS" id="PR00096">
    <property type="entry name" value="GATASE"/>
</dbReference>
<evidence type="ECO:0000256" key="2">
    <source>
        <dbReference type="ARBA" id="ARBA00007800"/>
    </source>
</evidence>
<sequence>MTASLLASSASASSSRLFASATRFTAASSARRSYASGVATAPAGSQPPVTQTEAPAPQPATLHLKTGQSFPGRSFGAPRSVFGETVFTTSITSYTESLTDPSYQGQLLAFTQPLMGNYGVPNNFTGESPVEHPKDVDVGAMLESNRLQAAGIIVSNLSERFSHYLARESLSTWAARHNVPGISGIDTRALTTLLRDQGSTLGAIKVGDGHEQPPSQDSYVDPMAENLIARVSTTKPYTVHPVGGASAARVHLALLDFGCKANILRSLLRCGASVTVLPWNYDFNAVRDSFDGLFLSNGPGSPYSIPEAIDTVKKAIDEWRRPIFGICMGNQIIGLAAGLKAYRMKFGNRGHNQPVVALASVGTSVRAGRVYITSQNHGYALEYTHGARPGDEGAWPKGWIPWFVNANDGSIEGIKSTPDSGKAVWAAQFHPEHAGGPEDCAGMFEDFVAQVEYAKQSRRVEQGGNFASSTSSASAGGVPAELLGELPRGQPQDVLGSSGSISVAA</sequence>
<evidence type="ECO:0000313" key="16">
    <source>
        <dbReference type="Proteomes" id="UP001176517"/>
    </source>
</evidence>
<comment type="subunit">
    <text evidence="8">Heterodimer composed of 2 chains; the small (or glutamine) chain promotes the hydrolysis of glutamine to ammonia, which is used by the large (or ammonia) chain to synthesize carbamoyl phosphate.</text>
</comment>
<dbReference type="EC" id="6.3.5.5" evidence="3"/>
<name>A0AAN6JQA3_9BASI</name>
<dbReference type="InterPro" id="IPR050472">
    <property type="entry name" value="Anth_synth/Amidotransfase"/>
</dbReference>
<evidence type="ECO:0000256" key="7">
    <source>
        <dbReference type="ARBA" id="ARBA00022962"/>
    </source>
</evidence>
<dbReference type="GO" id="GO:0004088">
    <property type="term" value="F:carbamoyl-phosphate synthase (glutamine-hydrolyzing) activity"/>
    <property type="evidence" value="ECO:0007669"/>
    <property type="project" value="UniProtKB-EC"/>
</dbReference>
<evidence type="ECO:0000313" key="15">
    <source>
        <dbReference type="EMBL" id="KAK0548206.1"/>
    </source>
</evidence>
<evidence type="ECO:0000256" key="5">
    <source>
        <dbReference type="ARBA" id="ARBA00022741"/>
    </source>
</evidence>
<feature type="compositionally biased region" description="Polar residues" evidence="13">
    <location>
        <begin position="495"/>
        <end position="505"/>
    </location>
</feature>
<evidence type="ECO:0000256" key="12">
    <source>
        <dbReference type="ARBA" id="ARBA00049285"/>
    </source>
</evidence>
<evidence type="ECO:0000256" key="6">
    <source>
        <dbReference type="ARBA" id="ARBA00022840"/>
    </source>
</evidence>
<dbReference type="NCBIfam" id="TIGR01368">
    <property type="entry name" value="CPSaseIIsmall"/>
    <property type="match status" value="1"/>
</dbReference>
<comment type="catalytic activity">
    <reaction evidence="12">
        <text>L-glutamine + H2O = L-glutamate + NH4(+)</text>
        <dbReference type="Rhea" id="RHEA:15889"/>
        <dbReference type="ChEBI" id="CHEBI:15377"/>
        <dbReference type="ChEBI" id="CHEBI:28938"/>
        <dbReference type="ChEBI" id="CHEBI:29985"/>
        <dbReference type="ChEBI" id="CHEBI:58359"/>
    </reaction>
</comment>
<dbReference type="HAMAP" id="MF_01209">
    <property type="entry name" value="CPSase_S_chain"/>
    <property type="match status" value="1"/>
</dbReference>
<dbReference type="PRINTS" id="PR00097">
    <property type="entry name" value="ANTSNTHASEII"/>
</dbReference>
<evidence type="ECO:0000256" key="10">
    <source>
        <dbReference type="ARBA" id="ARBA00044340"/>
    </source>
</evidence>
<protein>
    <recommendedName>
        <fullName evidence="9">Carbamoyl phosphate synthase arginine-specific small chain</fullName>
        <ecNumber evidence="3">6.3.5.5</ecNumber>
    </recommendedName>
    <alternativeName>
        <fullName evidence="10">Arginine-specific carbamoyl phosphate synthetase, glutamine chain</fullName>
    </alternativeName>
</protein>
<evidence type="ECO:0000256" key="4">
    <source>
        <dbReference type="ARBA" id="ARBA00022598"/>
    </source>
</evidence>
<dbReference type="Gene3D" id="3.50.30.20">
    <property type="entry name" value="Carbamoyl-phosphate synthase small subunit, N-terminal domain"/>
    <property type="match status" value="1"/>
</dbReference>
<evidence type="ECO:0000256" key="8">
    <source>
        <dbReference type="ARBA" id="ARBA00044031"/>
    </source>
</evidence>
<dbReference type="CDD" id="cd01744">
    <property type="entry name" value="GATase1_CPSase"/>
    <property type="match status" value="1"/>
</dbReference>
<keyword evidence="5" id="KW-0547">Nucleotide-binding</keyword>
<comment type="catalytic activity">
    <reaction evidence="11">
        <text>hydrogencarbonate + L-glutamine + 2 ATP + H2O = carbamoyl phosphate + L-glutamate + 2 ADP + phosphate + 2 H(+)</text>
        <dbReference type="Rhea" id="RHEA:18633"/>
        <dbReference type="ChEBI" id="CHEBI:15377"/>
        <dbReference type="ChEBI" id="CHEBI:15378"/>
        <dbReference type="ChEBI" id="CHEBI:17544"/>
        <dbReference type="ChEBI" id="CHEBI:29985"/>
        <dbReference type="ChEBI" id="CHEBI:30616"/>
        <dbReference type="ChEBI" id="CHEBI:43474"/>
        <dbReference type="ChEBI" id="CHEBI:58228"/>
        <dbReference type="ChEBI" id="CHEBI:58359"/>
        <dbReference type="ChEBI" id="CHEBI:456216"/>
        <dbReference type="EC" id="6.3.5.5"/>
    </reaction>
</comment>
<accession>A0AAN6JQA3</accession>
<dbReference type="GO" id="GO:0006207">
    <property type="term" value="P:'de novo' pyrimidine nucleobase biosynthetic process"/>
    <property type="evidence" value="ECO:0007669"/>
    <property type="project" value="InterPro"/>
</dbReference>
<dbReference type="GO" id="GO:0006541">
    <property type="term" value="P:glutamine metabolic process"/>
    <property type="evidence" value="ECO:0007669"/>
    <property type="project" value="InterPro"/>
</dbReference>
<dbReference type="SUPFAM" id="SSF52317">
    <property type="entry name" value="Class I glutamine amidotransferase-like"/>
    <property type="match status" value="1"/>
</dbReference>